<dbReference type="RefSeq" id="WP_050074452.1">
    <property type="nucleotide sequence ID" value="NZ_CPZJ01000019.1"/>
</dbReference>
<gene>
    <name evidence="1" type="ORF">ERS008530_03876</name>
</gene>
<sequence>MIPNNRALISMNEYQQAAIHAMAIVERKRIQGQRLAEYPYAKAFFRMLNEGRTKILARDIRLVASNYCPQIRGGEPMHRYMQALDRLIESGGQYCPLPLPDDTPKKLFPAYAVLCRERRDRKWLMQFERKERNQAKQKQQKRRRYQCLVAQAEIELAFITPSELAAWYKRQERQGIDDDDLVEMAQAWGRQFVNLRCEPFFMGNPMWSIVREMREELGNRTVVEQWLDSLMLSNKLENCAGVKVKFEGSTDGE</sequence>
<evidence type="ECO:0000313" key="1">
    <source>
        <dbReference type="EMBL" id="CNG48395.1"/>
    </source>
</evidence>
<dbReference type="OrthoDB" id="6481135at2"/>
<name>A0A0T9MUF4_YERIN</name>
<evidence type="ECO:0000313" key="2">
    <source>
        <dbReference type="Proteomes" id="UP000038750"/>
    </source>
</evidence>
<protein>
    <submittedName>
        <fullName evidence="1">Plasmid SOS inhibition protein A</fullName>
    </submittedName>
</protein>
<organism evidence="1 2">
    <name type="scientific">Yersinia intermedia</name>
    <dbReference type="NCBI Taxonomy" id="631"/>
    <lineage>
        <taxon>Bacteria</taxon>
        <taxon>Pseudomonadati</taxon>
        <taxon>Pseudomonadota</taxon>
        <taxon>Gammaproteobacteria</taxon>
        <taxon>Enterobacterales</taxon>
        <taxon>Yersiniaceae</taxon>
        <taxon>Yersinia</taxon>
    </lineage>
</organism>
<proteinExistence type="predicted"/>
<dbReference type="EMBL" id="CPZJ01000019">
    <property type="protein sequence ID" value="CNG48395.1"/>
    <property type="molecule type" value="Genomic_DNA"/>
</dbReference>
<dbReference type="AlphaFoldDB" id="A0A0T9MUF4"/>
<dbReference type="Pfam" id="PF06952">
    <property type="entry name" value="PsiA"/>
    <property type="match status" value="1"/>
</dbReference>
<accession>A0A0T9MUF4</accession>
<dbReference type="Proteomes" id="UP000038750">
    <property type="component" value="Unassembled WGS sequence"/>
</dbReference>
<dbReference type="InterPro" id="IPR009713">
    <property type="entry name" value="Uncharacterised_PsiA"/>
</dbReference>
<reference evidence="1 2" key="1">
    <citation type="submission" date="2015-03" db="EMBL/GenBank/DDBJ databases">
        <authorList>
            <person name="Murphy D."/>
        </authorList>
    </citation>
    <scope>NUCLEOTIDE SEQUENCE [LARGE SCALE GENOMIC DNA]</scope>
    <source>
        <strain evidence="1 2">BR165/97</strain>
    </source>
</reference>